<comment type="caution">
    <text evidence="2">The sequence shown here is derived from an EMBL/GenBank/DDBJ whole genome shotgun (WGS) entry which is preliminary data.</text>
</comment>
<dbReference type="Gene3D" id="3.50.50.60">
    <property type="entry name" value="FAD/NAD(P)-binding domain"/>
    <property type="match status" value="1"/>
</dbReference>
<dbReference type="PANTHER" id="PTHR46865:SF2">
    <property type="entry name" value="MONOOXYGENASE"/>
    <property type="match status" value="1"/>
</dbReference>
<dbReference type="SUPFAM" id="SSF51905">
    <property type="entry name" value="FAD/NAD(P)-binding domain"/>
    <property type="match status" value="1"/>
</dbReference>
<dbReference type="PRINTS" id="PR00420">
    <property type="entry name" value="RNGMNOXGNASE"/>
</dbReference>
<dbReference type="Gene3D" id="3.30.9.10">
    <property type="entry name" value="D-Amino Acid Oxidase, subunit A, domain 2"/>
    <property type="match status" value="1"/>
</dbReference>
<accession>A0ABQ3XZ57</accession>
<dbReference type="PANTHER" id="PTHR46865">
    <property type="entry name" value="OXIDOREDUCTASE-RELATED"/>
    <property type="match status" value="1"/>
</dbReference>
<organism evidence="2 3">
    <name type="scientific">Paractinoplanes deccanensis</name>
    <dbReference type="NCBI Taxonomy" id="113561"/>
    <lineage>
        <taxon>Bacteria</taxon>
        <taxon>Bacillati</taxon>
        <taxon>Actinomycetota</taxon>
        <taxon>Actinomycetes</taxon>
        <taxon>Micromonosporales</taxon>
        <taxon>Micromonosporaceae</taxon>
        <taxon>Paractinoplanes</taxon>
    </lineage>
</organism>
<feature type="domain" description="FAD-binding" evidence="1">
    <location>
        <begin position="2"/>
        <end position="166"/>
    </location>
</feature>
<evidence type="ECO:0000313" key="2">
    <source>
        <dbReference type="EMBL" id="GID73028.1"/>
    </source>
</evidence>
<gene>
    <name evidence="2" type="ORF">Ade02nite_16690</name>
</gene>
<dbReference type="InterPro" id="IPR036188">
    <property type="entry name" value="FAD/NAD-bd_sf"/>
</dbReference>
<dbReference type="Proteomes" id="UP000609879">
    <property type="component" value="Unassembled WGS sequence"/>
</dbReference>
<evidence type="ECO:0000259" key="1">
    <source>
        <dbReference type="Pfam" id="PF01494"/>
    </source>
</evidence>
<reference evidence="2 3" key="1">
    <citation type="submission" date="2021-01" db="EMBL/GenBank/DDBJ databases">
        <title>Whole genome shotgun sequence of Actinoplanes deccanensis NBRC 13994.</title>
        <authorList>
            <person name="Komaki H."/>
            <person name="Tamura T."/>
        </authorList>
    </citation>
    <scope>NUCLEOTIDE SEQUENCE [LARGE SCALE GENOMIC DNA]</scope>
    <source>
        <strain evidence="2 3">NBRC 13994</strain>
    </source>
</reference>
<proteinExistence type="predicted"/>
<evidence type="ECO:0000313" key="3">
    <source>
        <dbReference type="Proteomes" id="UP000609879"/>
    </source>
</evidence>
<keyword evidence="3" id="KW-1185">Reference proteome</keyword>
<dbReference type="Pfam" id="PF01494">
    <property type="entry name" value="FAD_binding_3"/>
    <property type="match status" value="2"/>
</dbReference>
<dbReference type="EMBL" id="BOMI01000026">
    <property type="protein sequence ID" value="GID73028.1"/>
    <property type="molecule type" value="Genomic_DNA"/>
</dbReference>
<dbReference type="RefSeq" id="WP_203760964.1">
    <property type="nucleotide sequence ID" value="NZ_BAAABO010000006.1"/>
</dbReference>
<sequence length="371" mass="39229">MAVLVSGASIAGLSVAQQLIARGHQVTVVERAPALRTAGSPIDVRGAALRVAERMGILGDIQRNRVMNSGRALFTTFVDAAGAPVAALPNAEAADSEDDIEIARDRLVAILHEAIGDRAEFRFGDAVAGVEQDPGGVNVTFAGGGERRFDLVVGADGIHSTVRRAVFGPERLFRRHLDVYFAIVDLPLGCGVHGESITYNAPGRMVGVSDFGDRTLGFLAFRSPERPYDYHSLGEQRRLLEDAFAGERGWGCELVLGAVRSASDLYFDSVSQVRMPSWSSGRVVLAGDAAHAAALFSGRGTSLAMIGAALLGEALGAATGGYATAFADYERRLRPHVTRAQEGVTYARDLLVPATAAELAARNSRFPLLAA</sequence>
<dbReference type="InterPro" id="IPR051704">
    <property type="entry name" value="FAD_aromatic-hydroxylase"/>
</dbReference>
<dbReference type="InterPro" id="IPR002938">
    <property type="entry name" value="FAD-bd"/>
</dbReference>
<name>A0ABQ3XZ57_9ACTN</name>
<feature type="domain" description="FAD-binding" evidence="1">
    <location>
        <begin position="272"/>
        <end position="339"/>
    </location>
</feature>
<protein>
    <submittedName>
        <fullName evidence="2">Oxidoreductase</fullName>
    </submittedName>
</protein>